<evidence type="ECO:0000313" key="2">
    <source>
        <dbReference type="EMBL" id="MFB9783909.1"/>
    </source>
</evidence>
<gene>
    <name evidence="2" type="ORF">ACFFQ6_29850</name>
</gene>
<evidence type="ECO:0000313" key="3">
    <source>
        <dbReference type="Proteomes" id="UP001589587"/>
    </source>
</evidence>
<protein>
    <submittedName>
        <fullName evidence="2">Uncharacterized protein</fullName>
    </submittedName>
</protein>
<sequence length="120" mass="12781">MSAVAAVSAAALFLLVEGIVGGDWIQILWSTLVVVGWIAWWRDESNPTSVRNGLGSRPWKLGRVCAGAALGVVGIVLLITQDALFIRISGGLLIASSACFGVALYYRWQSGERTLGPHID</sequence>
<feature type="transmembrane region" description="Helical" evidence="1">
    <location>
        <begin position="28"/>
        <end position="43"/>
    </location>
</feature>
<keyword evidence="1" id="KW-1133">Transmembrane helix</keyword>
<keyword evidence="3" id="KW-1185">Reference proteome</keyword>
<dbReference type="Proteomes" id="UP001589587">
    <property type="component" value="Unassembled WGS sequence"/>
</dbReference>
<name>A0ABV5XNA3_9NOCA</name>
<reference evidence="2 3" key="1">
    <citation type="submission" date="2024-09" db="EMBL/GenBank/DDBJ databases">
        <authorList>
            <person name="Sun Q."/>
            <person name="Mori K."/>
        </authorList>
    </citation>
    <scope>NUCLEOTIDE SEQUENCE [LARGE SCALE GENOMIC DNA]</scope>
    <source>
        <strain evidence="2 3">JCM 11411</strain>
    </source>
</reference>
<keyword evidence="1" id="KW-0812">Transmembrane</keyword>
<accession>A0ABV5XNA3</accession>
<dbReference type="RefSeq" id="WP_155419153.1">
    <property type="nucleotide sequence ID" value="NZ_JBHMAS010000080.1"/>
</dbReference>
<feature type="transmembrane region" description="Helical" evidence="1">
    <location>
        <begin position="86"/>
        <end position="106"/>
    </location>
</feature>
<dbReference type="EMBL" id="JBHMAS010000080">
    <property type="protein sequence ID" value="MFB9783909.1"/>
    <property type="molecule type" value="Genomic_DNA"/>
</dbReference>
<feature type="transmembrane region" description="Helical" evidence="1">
    <location>
        <begin position="64"/>
        <end position="80"/>
    </location>
</feature>
<comment type="caution">
    <text evidence="2">The sequence shown here is derived from an EMBL/GenBank/DDBJ whole genome shotgun (WGS) entry which is preliminary data.</text>
</comment>
<proteinExistence type="predicted"/>
<organism evidence="2 3">
    <name type="scientific">Rhodococcus baikonurensis</name>
    <dbReference type="NCBI Taxonomy" id="172041"/>
    <lineage>
        <taxon>Bacteria</taxon>
        <taxon>Bacillati</taxon>
        <taxon>Actinomycetota</taxon>
        <taxon>Actinomycetes</taxon>
        <taxon>Mycobacteriales</taxon>
        <taxon>Nocardiaceae</taxon>
        <taxon>Rhodococcus</taxon>
        <taxon>Rhodococcus erythropolis group</taxon>
    </lineage>
</organism>
<keyword evidence="1" id="KW-0472">Membrane</keyword>
<evidence type="ECO:0000256" key="1">
    <source>
        <dbReference type="SAM" id="Phobius"/>
    </source>
</evidence>